<dbReference type="GO" id="GO:0004553">
    <property type="term" value="F:hydrolase activity, hydrolyzing O-glycosyl compounds"/>
    <property type="evidence" value="ECO:0007669"/>
    <property type="project" value="InterPro"/>
</dbReference>
<dbReference type="Pfam" id="PF00933">
    <property type="entry name" value="Glyco_hydro_3"/>
    <property type="match status" value="1"/>
</dbReference>
<dbReference type="GO" id="GO:0005975">
    <property type="term" value="P:carbohydrate metabolic process"/>
    <property type="evidence" value="ECO:0007669"/>
    <property type="project" value="InterPro"/>
</dbReference>
<evidence type="ECO:0000256" key="2">
    <source>
        <dbReference type="ARBA" id="ARBA00022801"/>
    </source>
</evidence>
<proteinExistence type="evidence at transcript level"/>
<reference evidence="5" key="1">
    <citation type="submission" date="2018-03" db="EMBL/GenBank/DDBJ databases">
        <title>Horizontal gene transfer is an indispensable driver in forging the evolution of the Neocallimastigomycota as a distinct gut-dwelling fungal lineage.</title>
        <authorList>
            <person name="Murphy C.L."/>
            <person name="Youssef N.H."/>
            <person name="Elshahed M.S."/>
        </authorList>
    </citation>
    <scope>NUCLEOTIDE SEQUENCE</scope>
    <source>
        <strain evidence="5">Iso3</strain>
    </source>
</reference>
<dbReference type="InterPro" id="IPR017853">
    <property type="entry name" value="GH"/>
</dbReference>
<keyword evidence="3" id="KW-0326">Glycosidase</keyword>
<dbReference type="PANTHER" id="PTHR30480">
    <property type="entry name" value="BETA-HEXOSAMINIDASE-RELATED"/>
    <property type="match status" value="1"/>
</dbReference>
<evidence type="ECO:0000259" key="4">
    <source>
        <dbReference type="Pfam" id="PF00933"/>
    </source>
</evidence>
<keyword evidence="2 5" id="KW-0378">Hydrolase</keyword>
<dbReference type="InterPro" id="IPR050226">
    <property type="entry name" value="NagZ_Beta-hexosaminidase"/>
</dbReference>
<dbReference type="PANTHER" id="PTHR30480:SF16">
    <property type="entry name" value="GLYCOSIDE HYDROLASE FAMILY 3 DOMAIN PROTEIN"/>
    <property type="match status" value="1"/>
</dbReference>
<sequence>MKSIKKLSLEEKLGQLLIVGFHGQVLTNEMRTMINKYKFGNFILYRRNINNLKQLETLTRDIHDEVMKSIGVMPFIAIDQEGGMVVRIMDKSTFYPGSMTLAATKLENANIIGHMMGKHLIALGINMNLAPSLDINNNPKNPVIGIRSYSDNPDTVSKFGVSLIKGIQDEGIIATAKHFPGHGDVEMDSHLDLPVLPFDKERLYNMELKPFKEAINNGVKNIMSAHIIFKEVDQENPATLSKNILQDILRNELNYQGLITSDCMEMNAISEGITTPIGVIRGIKAGIDLVCVGHTKEKKIESIVKLKQAFNDQLINMEEIDKKVQRILKYKTEIYPVMDKAFFKNKESLNIFEGNHEASIIQDIVDSSLTFVQGKRLELKGKILLCGCKPEKSSMAEDVIDCNIIDLVKKEIPFIHTEEYEIDNYSEELIEKALKYDTVIFTSFNAFNNLSQAKMINDLSLRCSNFFVISIRNPYDYIVLKEKINFYTLYECTSNSMKSIIKFLKGEIEATGKLPIHLLNN</sequence>
<comment type="similarity">
    <text evidence="1">Belongs to the glycosyl hydrolase 3 family.</text>
</comment>
<protein>
    <submittedName>
        <fullName evidence="5">Glycosyl hydrolase family 3</fullName>
    </submittedName>
</protein>
<dbReference type="EMBL" id="MH043789">
    <property type="protein sequence ID" value="AWI66943.1"/>
    <property type="molecule type" value="mRNA"/>
</dbReference>
<accession>A0A2S1TZ62</accession>
<dbReference type="InterPro" id="IPR001764">
    <property type="entry name" value="Glyco_hydro_3_N"/>
</dbReference>
<dbReference type="Gene3D" id="3.40.50.1700">
    <property type="entry name" value="Glycoside hydrolase family 3 C-terminal domain"/>
    <property type="match status" value="1"/>
</dbReference>
<dbReference type="SUPFAM" id="SSF51445">
    <property type="entry name" value="(Trans)glycosidases"/>
    <property type="match status" value="1"/>
</dbReference>
<dbReference type="Gene3D" id="3.20.20.300">
    <property type="entry name" value="Glycoside hydrolase, family 3, N-terminal domain"/>
    <property type="match status" value="1"/>
</dbReference>
<evidence type="ECO:0000256" key="3">
    <source>
        <dbReference type="ARBA" id="ARBA00023295"/>
    </source>
</evidence>
<dbReference type="InterPro" id="IPR036881">
    <property type="entry name" value="Glyco_hydro_3_C_sf"/>
</dbReference>
<evidence type="ECO:0000313" key="5">
    <source>
        <dbReference type="EMBL" id="AWI66943.1"/>
    </source>
</evidence>
<dbReference type="AlphaFoldDB" id="A0A2S1TZ62"/>
<dbReference type="InterPro" id="IPR036962">
    <property type="entry name" value="Glyco_hydro_3_N_sf"/>
</dbReference>
<name>A0A2S1TZ62_9FUNG</name>
<dbReference type="GO" id="GO:0009254">
    <property type="term" value="P:peptidoglycan turnover"/>
    <property type="evidence" value="ECO:0007669"/>
    <property type="project" value="TreeGrafter"/>
</dbReference>
<dbReference type="NCBIfam" id="NF003740">
    <property type="entry name" value="PRK05337.1"/>
    <property type="match status" value="1"/>
</dbReference>
<organism evidence="5">
    <name type="scientific">Caecomyces sp</name>
    <dbReference type="NCBI Taxonomy" id="2078661"/>
    <lineage>
        <taxon>Eukaryota</taxon>
        <taxon>Fungi</taxon>
        <taxon>Fungi incertae sedis</taxon>
        <taxon>Chytridiomycota</taxon>
        <taxon>Chytridiomycota incertae sedis</taxon>
        <taxon>Neocallimastigomycetes</taxon>
        <taxon>Neocallimastigales</taxon>
        <taxon>Neocallimastigaceae</taxon>
        <taxon>Caecomyces</taxon>
    </lineage>
</organism>
<feature type="domain" description="Glycoside hydrolase family 3 N-terminal" evidence="4">
    <location>
        <begin position="9"/>
        <end position="329"/>
    </location>
</feature>
<evidence type="ECO:0000256" key="1">
    <source>
        <dbReference type="ARBA" id="ARBA00005336"/>
    </source>
</evidence>